<name>A0A354YT05_9FIRM</name>
<sequence length="206" mass="23873">MLKKLELTFHNQGLRSYIELDLCTECPRQDDKGCCGYYSPVFYPCDFAYLLQYKPEVLDYIFSLDNLTILDASVTVNSRPEGQSYRCSFHSNTGGCLLPQALRESVCRHFVCPGVAWEKEDKLAHWKDFFTALADYEIELNNRIAGILKEKGLSLREEKRREEFLAELLILFEQETAITAPFLAECPPLEKFSLFRELQYGTDWPL</sequence>
<comment type="caution">
    <text evidence="1">The sequence shown here is derived from an EMBL/GenBank/DDBJ whole genome shotgun (WGS) entry which is preliminary data.</text>
</comment>
<dbReference type="Proteomes" id="UP000263273">
    <property type="component" value="Unassembled WGS sequence"/>
</dbReference>
<proteinExistence type="predicted"/>
<evidence type="ECO:0000313" key="1">
    <source>
        <dbReference type="EMBL" id="HBK52455.1"/>
    </source>
</evidence>
<evidence type="ECO:0000313" key="2">
    <source>
        <dbReference type="Proteomes" id="UP000263273"/>
    </source>
</evidence>
<dbReference type="EMBL" id="DNZF01000020">
    <property type="protein sequence ID" value="HBK52455.1"/>
    <property type="molecule type" value="Genomic_DNA"/>
</dbReference>
<reference evidence="1 2" key="1">
    <citation type="journal article" date="2018" name="Nat. Biotechnol.">
        <title>A standardized bacterial taxonomy based on genome phylogeny substantially revises the tree of life.</title>
        <authorList>
            <person name="Parks D.H."/>
            <person name="Chuvochina M."/>
            <person name="Waite D.W."/>
            <person name="Rinke C."/>
            <person name="Skarshewski A."/>
            <person name="Chaumeil P.A."/>
            <person name="Hugenholtz P."/>
        </authorList>
    </citation>
    <scope>NUCLEOTIDE SEQUENCE [LARGE SCALE GENOMIC DNA]</scope>
    <source>
        <strain evidence="1">UBA10948</strain>
    </source>
</reference>
<dbReference type="AlphaFoldDB" id="A0A354YT05"/>
<protein>
    <submittedName>
        <fullName evidence="1">Uncharacterized protein</fullName>
    </submittedName>
</protein>
<dbReference type="STRING" id="378794.GCA_001570625_01937"/>
<gene>
    <name evidence="1" type="ORF">DDZ44_00765</name>
</gene>
<dbReference type="RefSeq" id="WP_061214390.1">
    <property type="nucleotide sequence ID" value="NZ_DCDX01000082.1"/>
</dbReference>
<accession>A0A354YT05</accession>
<organism evidence="1 2">
    <name type="scientific">Syntrophomonas wolfei</name>
    <dbReference type="NCBI Taxonomy" id="863"/>
    <lineage>
        <taxon>Bacteria</taxon>
        <taxon>Bacillati</taxon>
        <taxon>Bacillota</taxon>
        <taxon>Clostridia</taxon>
        <taxon>Eubacteriales</taxon>
        <taxon>Syntrophomonadaceae</taxon>
        <taxon>Syntrophomonas</taxon>
    </lineage>
</organism>